<gene>
    <name evidence="1" type="ORF">RchiOBHm_Chr3g0453341</name>
</gene>
<sequence>MAGKSGSKNEDSLLTSISSDVEFNPNQRLSSVLLNEFNYLSWARAVTLALGGRSKLGYINGVIQMPEAKSPTYDSWLCNDQLVMSWLLNSMESRIREIFSFSESSMHLWKYVKEMYGNQNNAARVFQLKRDIADLQQEGKSFVQHLGSLTSMWNELDVYRPHTTEASVLLKRADEDKIFQLLASLNSDYEDLRSHILMNSELPSFNTVCATIQREEVRKKVMNMENKSSLSETRAYVSNHRQVEERTYKGKRTDLKCTYCEGVGHVKDRCWILHPEQKPKFSKEGKILQKGWSTPSHRAKLADASYTRSMMNFTSNPTALINEFATYLNMRQMHGGKEEPAITGSENHTALLGKFAGFLAETDCVSHEEASGSHHQGDDW</sequence>
<evidence type="ECO:0000313" key="1">
    <source>
        <dbReference type="EMBL" id="PRQ42043.1"/>
    </source>
</evidence>
<dbReference type="PANTHER" id="PTHR37610">
    <property type="entry name" value="CCHC-TYPE DOMAIN-CONTAINING PROTEIN"/>
    <property type="match status" value="1"/>
</dbReference>
<dbReference type="OMA" id="QHSANIA"/>
<dbReference type="PANTHER" id="PTHR37610:SF40">
    <property type="entry name" value="OS01G0909600 PROTEIN"/>
    <property type="match status" value="1"/>
</dbReference>
<accession>A0A2P6R6I4</accession>
<dbReference type="Proteomes" id="UP000238479">
    <property type="component" value="Chromosome 3"/>
</dbReference>
<name>A0A2P6R6I4_ROSCH</name>
<dbReference type="Pfam" id="PF14223">
    <property type="entry name" value="Retrotran_gag_2"/>
    <property type="match status" value="1"/>
</dbReference>
<evidence type="ECO:0000313" key="2">
    <source>
        <dbReference type="Proteomes" id="UP000238479"/>
    </source>
</evidence>
<dbReference type="Gramene" id="PRQ42043">
    <property type="protein sequence ID" value="PRQ42043"/>
    <property type="gene ID" value="RchiOBHm_Chr3g0453341"/>
</dbReference>
<protein>
    <submittedName>
        <fullName evidence="1">Putative transcription factor interactor and regulator CCHC(Zn) family</fullName>
    </submittedName>
</protein>
<dbReference type="AlphaFoldDB" id="A0A2P6R6I4"/>
<reference evidence="1 2" key="1">
    <citation type="journal article" date="2018" name="Nat. Genet.">
        <title>The Rosa genome provides new insights in the design of modern roses.</title>
        <authorList>
            <person name="Bendahmane M."/>
        </authorList>
    </citation>
    <scope>NUCLEOTIDE SEQUENCE [LARGE SCALE GENOMIC DNA]</scope>
    <source>
        <strain evidence="2">cv. Old Blush</strain>
    </source>
</reference>
<organism evidence="1 2">
    <name type="scientific">Rosa chinensis</name>
    <name type="common">China rose</name>
    <dbReference type="NCBI Taxonomy" id="74649"/>
    <lineage>
        <taxon>Eukaryota</taxon>
        <taxon>Viridiplantae</taxon>
        <taxon>Streptophyta</taxon>
        <taxon>Embryophyta</taxon>
        <taxon>Tracheophyta</taxon>
        <taxon>Spermatophyta</taxon>
        <taxon>Magnoliopsida</taxon>
        <taxon>eudicotyledons</taxon>
        <taxon>Gunneridae</taxon>
        <taxon>Pentapetalae</taxon>
        <taxon>rosids</taxon>
        <taxon>fabids</taxon>
        <taxon>Rosales</taxon>
        <taxon>Rosaceae</taxon>
        <taxon>Rosoideae</taxon>
        <taxon>Rosoideae incertae sedis</taxon>
        <taxon>Rosa</taxon>
    </lineage>
</organism>
<comment type="caution">
    <text evidence="1">The sequence shown here is derived from an EMBL/GenBank/DDBJ whole genome shotgun (WGS) entry which is preliminary data.</text>
</comment>
<keyword evidence="2" id="KW-1185">Reference proteome</keyword>
<proteinExistence type="predicted"/>
<dbReference type="EMBL" id="PDCK01000041">
    <property type="protein sequence ID" value="PRQ42043.1"/>
    <property type="molecule type" value="Genomic_DNA"/>
</dbReference>